<accession>A0A7J8KB43</accession>
<feature type="compositionally biased region" description="Pro residues" evidence="1">
    <location>
        <begin position="124"/>
        <end position="133"/>
    </location>
</feature>
<evidence type="ECO:0000313" key="2">
    <source>
        <dbReference type="EMBL" id="KAF6506087.1"/>
    </source>
</evidence>
<evidence type="ECO:0000256" key="1">
    <source>
        <dbReference type="SAM" id="MobiDB-lite"/>
    </source>
</evidence>
<keyword evidence="3" id="KW-1185">Reference proteome</keyword>
<reference evidence="2 3" key="1">
    <citation type="journal article" date="2020" name="Nature">
        <title>Six reference-quality genomes reveal evolution of bat adaptations.</title>
        <authorList>
            <person name="Jebb D."/>
            <person name="Huang Z."/>
            <person name="Pippel M."/>
            <person name="Hughes G.M."/>
            <person name="Lavrichenko K."/>
            <person name="Devanna P."/>
            <person name="Winkler S."/>
            <person name="Jermiin L.S."/>
            <person name="Skirmuntt E.C."/>
            <person name="Katzourakis A."/>
            <person name="Burkitt-Gray L."/>
            <person name="Ray D.A."/>
            <person name="Sullivan K.A.M."/>
            <person name="Roscito J.G."/>
            <person name="Kirilenko B.M."/>
            <person name="Davalos L.M."/>
            <person name="Corthals A.P."/>
            <person name="Power M.L."/>
            <person name="Jones G."/>
            <person name="Ransome R.D."/>
            <person name="Dechmann D.K.N."/>
            <person name="Locatelli A.G."/>
            <person name="Puechmaille S.J."/>
            <person name="Fedrigo O."/>
            <person name="Jarvis E.D."/>
            <person name="Hiller M."/>
            <person name="Vernes S.C."/>
            <person name="Myers E.W."/>
            <person name="Teeling E.C."/>
        </authorList>
    </citation>
    <scope>NUCLEOTIDE SEQUENCE [LARGE SCALE GENOMIC DNA]</scope>
    <source>
        <strain evidence="2">MRouAeg1</strain>
        <tissue evidence="2">Muscle</tissue>
    </source>
</reference>
<proteinExistence type="predicted"/>
<dbReference type="Proteomes" id="UP000593571">
    <property type="component" value="Unassembled WGS sequence"/>
</dbReference>
<evidence type="ECO:0000313" key="3">
    <source>
        <dbReference type="Proteomes" id="UP000593571"/>
    </source>
</evidence>
<name>A0A7J8KB43_ROUAE</name>
<sequence length="133" mass="14514">MLPFLLKVDRVMLVTGQDAEALWSGRINGKGGEKRSVDGWTSFSRAPAGPPSRLLRGGGAWRSCWCPSGWLEGPCTCSWRMAPPLQTWGAVWVTVSSPTRHPMPLRARLCGGGERAHRRGQKTTPPPPPTHTC</sequence>
<gene>
    <name evidence="2" type="ORF">HJG63_007924</name>
</gene>
<comment type="caution">
    <text evidence="2">The sequence shown here is derived from an EMBL/GenBank/DDBJ whole genome shotgun (WGS) entry which is preliminary data.</text>
</comment>
<organism evidence="2 3">
    <name type="scientific">Rousettus aegyptiacus</name>
    <name type="common">Egyptian fruit bat</name>
    <name type="synonym">Pteropus aegyptiacus</name>
    <dbReference type="NCBI Taxonomy" id="9407"/>
    <lineage>
        <taxon>Eukaryota</taxon>
        <taxon>Metazoa</taxon>
        <taxon>Chordata</taxon>
        <taxon>Craniata</taxon>
        <taxon>Vertebrata</taxon>
        <taxon>Euteleostomi</taxon>
        <taxon>Mammalia</taxon>
        <taxon>Eutheria</taxon>
        <taxon>Laurasiatheria</taxon>
        <taxon>Chiroptera</taxon>
        <taxon>Yinpterochiroptera</taxon>
        <taxon>Pteropodoidea</taxon>
        <taxon>Pteropodidae</taxon>
        <taxon>Rousettinae</taxon>
        <taxon>Rousettus</taxon>
    </lineage>
</organism>
<feature type="region of interest" description="Disordered" evidence="1">
    <location>
        <begin position="111"/>
        <end position="133"/>
    </location>
</feature>
<dbReference type="EMBL" id="JACASE010000001">
    <property type="protein sequence ID" value="KAF6506087.1"/>
    <property type="molecule type" value="Genomic_DNA"/>
</dbReference>
<protein>
    <submittedName>
        <fullName evidence="2">Uncharacterized protein</fullName>
    </submittedName>
</protein>
<dbReference type="AlphaFoldDB" id="A0A7J8KB43"/>